<dbReference type="InterPro" id="IPR013332">
    <property type="entry name" value="KPR_N"/>
</dbReference>
<dbReference type="SUPFAM" id="SSF48179">
    <property type="entry name" value="6-phosphogluconate dehydrogenase C-terminal domain-like"/>
    <property type="match status" value="1"/>
</dbReference>
<dbReference type="AlphaFoldDB" id="C4LBI7"/>
<dbReference type="InterPro" id="IPR008927">
    <property type="entry name" value="6-PGluconate_DH-like_C_sf"/>
</dbReference>
<evidence type="ECO:0000256" key="6">
    <source>
        <dbReference type="ARBA" id="ARBA00022857"/>
    </source>
</evidence>
<comment type="pathway">
    <text evidence="1 10">Cofactor biosynthesis; (R)-pantothenate biosynthesis; (R)-pantoate from 3-methyl-2-oxobutanoate: step 2/2.</text>
</comment>
<evidence type="ECO:0000256" key="10">
    <source>
        <dbReference type="RuleBase" id="RU362068"/>
    </source>
</evidence>
<keyword evidence="14" id="KW-1185">Reference proteome</keyword>
<dbReference type="PANTHER" id="PTHR43765:SF2">
    <property type="entry name" value="2-DEHYDROPANTOATE 2-REDUCTASE"/>
    <property type="match status" value="1"/>
</dbReference>
<dbReference type="EMBL" id="CP001616">
    <property type="protein sequence ID" value="ACQ92422.1"/>
    <property type="molecule type" value="Genomic_DNA"/>
</dbReference>
<dbReference type="eggNOG" id="COG1893">
    <property type="taxonomic scope" value="Bacteria"/>
</dbReference>
<dbReference type="HOGENOM" id="CLU_031468_0_1_6"/>
<feature type="domain" description="Ketopantoate reductase C-terminal" evidence="12">
    <location>
        <begin position="175"/>
        <end position="294"/>
    </location>
</feature>
<dbReference type="GO" id="GO:0005737">
    <property type="term" value="C:cytoplasm"/>
    <property type="evidence" value="ECO:0007669"/>
    <property type="project" value="TreeGrafter"/>
</dbReference>
<dbReference type="UniPathway" id="UPA00028">
    <property type="reaction ID" value="UER00004"/>
</dbReference>
<dbReference type="Pfam" id="PF02558">
    <property type="entry name" value="ApbA"/>
    <property type="match status" value="1"/>
</dbReference>
<dbReference type="EC" id="1.1.1.169" evidence="3 10"/>
<evidence type="ECO:0000256" key="4">
    <source>
        <dbReference type="ARBA" id="ARBA00019465"/>
    </source>
</evidence>
<dbReference type="InterPro" id="IPR036291">
    <property type="entry name" value="NAD(P)-bd_dom_sf"/>
</dbReference>
<dbReference type="NCBIfam" id="TIGR00745">
    <property type="entry name" value="apbA_panE"/>
    <property type="match status" value="1"/>
</dbReference>
<reference evidence="13 14" key="2">
    <citation type="journal article" date="2011" name="Stand. Genomic Sci.">
        <title>Complete genome sequence of Tolumonas auensis type strain (TA 4).</title>
        <authorList>
            <person name="Chertkov O."/>
            <person name="Copeland A."/>
            <person name="Lucas S."/>
            <person name="Lapidus A."/>
            <person name="Berry K.W."/>
            <person name="Detter J.C."/>
            <person name="Del Rio T.G."/>
            <person name="Hammon N."/>
            <person name="Dalin E."/>
            <person name="Tice H."/>
            <person name="Pitluck S."/>
            <person name="Richardson P."/>
            <person name="Bruce D."/>
            <person name="Goodwin L."/>
            <person name="Han C."/>
            <person name="Tapia R."/>
            <person name="Saunders E."/>
            <person name="Schmutz J."/>
            <person name="Brettin T."/>
            <person name="Larimer F."/>
            <person name="Land M."/>
            <person name="Hauser L."/>
            <person name="Spring S."/>
            <person name="Rohde M."/>
            <person name="Kyrpides N.C."/>
            <person name="Ivanova N."/>
            <person name="Goker M."/>
            <person name="Beller H.R."/>
            <person name="Klenk H.P."/>
            <person name="Woyke T."/>
        </authorList>
    </citation>
    <scope>NUCLEOTIDE SEQUENCE [LARGE SCALE GENOMIC DNA]</scope>
    <source>
        <strain evidence="14">DSM 9187 / TA4</strain>
    </source>
</reference>
<dbReference type="PANTHER" id="PTHR43765">
    <property type="entry name" value="2-DEHYDROPANTOATE 2-REDUCTASE-RELATED"/>
    <property type="match status" value="1"/>
</dbReference>
<keyword evidence="6 10" id="KW-0521">NADP</keyword>
<dbReference type="GO" id="GO:0008677">
    <property type="term" value="F:2-dehydropantoate 2-reductase activity"/>
    <property type="evidence" value="ECO:0007669"/>
    <property type="project" value="UniProtKB-EC"/>
</dbReference>
<evidence type="ECO:0000313" key="14">
    <source>
        <dbReference type="Proteomes" id="UP000009073"/>
    </source>
</evidence>
<gene>
    <name evidence="13" type="ordered locus">Tola_0794</name>
</gene>
<dbReference type="Gene3D" id="3.40.50.720">
    <property type="entry name" value="NAD(P)-binding Rossmann-like Domain"/>
    <property type="match status" value="1"/>
</dbReference>
<keyword evidence="5 10" id="KW-0566">Pantothenate biosynthesis</keyword>
<proteinExistence type="inferred from homology"/>
<dbReference type="InterPro" id="IPR050838">
    <property type="entry name" value="Ketopantoate_reductase"/>
</dbReference>
<dbReference type="GO" id="GO:0050661">
    <property type="term" value="F:NADP binding"/>
    <property type="evidence" value="ECO:0007669"/>
    <property type="project" value="TreeGrafter"/>
</dbReference>
<comment type="similarity">
    <text evidence="2 10">Belongs to the ketopantoate reductase family.</text>
</comment>
<dbReference type="KEGG" id="tau:Tola_0794"/>
<dbReference type="RefSeq" id="WP_012729021.1">
    <property type="nucleotide sequence ID" value="NC_012691.1"/>
</dbReference>
<dbReference type="SUPFAM" id="SSF51735">
    <property type="entry name" value="NAD(P)-binding Rossmann-fold domains"/>
    <property type="match status" value="1"/>
</dbReference>
<accession>C4LBI7</accession>
<dbReference type="STRING" id="595494.Tola_0794"/>
<evidence type="ECO:0000256" key="7">
    <source>
        <dbReference type="ARBA" id="ARBA00023002"/>
    </source>
</evidence>
<evidence type="ECO:0000259" key="11">
    <source>
        <dbReference type="Pfam" id="PF02558"/>
    </source>
</evidence>
<dbReference type="Proteomes" id="UP000009073">
    <property type="component" value="Chromosome"/>
</dbReference>
<evidence type="ECO:0000256" key="1">
    <source>
        <dbReference type="ARBA" id="ARBA00004994"/>
    </source>
</evidence>
<evidence type="ECO:0000256" key="8">
    <source>
        <dbReference type="ARBA" id="ARBA00032024"/>
    </source>
</evidence>
<comment type="function">
    <text evidence="10">Catalyzes the NADPH-dependent reduction of ketopantoate into pantoic acid.</text>
</comment>
<evidence type="ECO:0000256" key="9">
    <source>
        <dbReference type="ARBA" id="ARBA00048793"/>
    </source>
</evidence>
<protein>
    <recommendedName>
        <fullName evidence="4 10">2-dehydropantoate 2-reductase</fullName>
        <ecNumber evidence="3 10">1.1.1.169</ecNumber>
    </recommendedName>
    <alternativeName>
        <fullName evidence="8 10">Ketopantoate reductase</fullName>
    </alternativeName>
</protein>
<evidence type="ECO:0000313" key="13">
    <source>
        <dbReference type="EMBL" id="ACQ92422.1"/>
    </source>
</evidence>
<evidence type="ECO:0000256" key="5">
    <source>
        <dbReference type="ARBA" id="ARBA00022655"/>
    </source>
</evidence>
<sequence>MQWTILGAGAVGSLFATHLLRIGQKVNLLDTRQAHRQQSCPMTLALLDSSSFTCELPCIGYQDLSQIGCLLVTTKVWQVIPALQPLVGGLPESCPVILLHNGMGTTEWLVEHFPHNPLLAGVTSCGALKKDSNHISHTGFGETWLGALNPAGEQWQALVPPLAEALGHAGWSEQISERQWRKLVVNAIINPLTAAYNQPNGVLLQHQHEVEALCQELHPLLLQQGFNESVAEWCDLVLQVVERTAQNYSSMQQDLAYQRKTEIDYITGYLLQQAEKQGLELPRHRALYLKVKVLESQHTTS</sequence>
<dbReference type="Gene3D" id="1.10.1040.10">
    <property type="entry name" value="N-(1-d-carboxylethyl)-l-norvaline Dehydrogenase, domain 2"/>
    <property type="match status" value="1"/>
</dbReference>
<dbReference type="InterPro" id="IPR003710">
    <property type="entry name" value="ApbA"/>
</dbReference>
<reference evidence="14" key="1">
    <citation type="submission" date="2009-05" db="EMBL/GenBank/DDBJ databases">
        <title>Complete sequence of Tolumonas auensis DSM 9187.</title>
        <authorList>
            <consortium name="US DOE Joint Genome Institute"/>
            <person name="Lucas S."/>
            <person name="Copeland A."/>
            <person name="Lapidus A."/>
            <person name="Glavina del Rio T."/>
            <person name="Tice H."/>
            <person name="Bruce D."/>
            <person name="Goodwin L."/>
            <person name="Pitluck S."/>
            <person name="Chertkov O."/>
            <person name="Brettin T."/>
            <person name="Detter J.C."/>
            <person name="Han C."/>
            <person name="Larimer F."/>
            <person name="Land M."/>
            <person name="Hauser L."/>
            <person name="Kyrpides N."/>
            <person name="Mikhailova N."/>
            <person name="Spring S."/>
            <person name="Beller H."/>
        </authorList>
    </citation>
    <scope>NUCLEOTIDE SEQUENCE [LARGE SCALE GENOMIC DNA]</scope>
    <source>
        <strain evidence="14">DSM 9187 / TA4</strain>
    </source>
</reference>
<keyword evidence="7 10" id="KW-0560">Oxidoreductase</keyword>
<dbReference type="Pfam" id="PF08546">
    <property type="entry name" value="ApbA_C"/>
    <property type="match status" value="1"/>
</dbReference>
<feature type="domain" description="Ketopantoate reductase N-terminal" evidence="11">
    <location>
        <begin position="3"/>
        <end position="149"/>
    </location>
</feature>
<dbReference type="InterPro" id="IPR013328">
    <property type="entry name" value="6PGD_dom2"/>
</dbReference>
<dbReference type="GO" id="GO:0015940">
    <property type="term" value="P:pantothenate biosynthetic process"/>
    <property type="evidence" value="ECO:0007669"/>
    <property type="project" value="UniProtKB-UniPathway"/>
</dbReference>
<organism evidence="13 14">
    <name type="scientific">Tolumonas auensis (strain DSM 9187 / NBRC 110442 / TA 4)</name>
    <dbReference type="NCBI Taxonomy" id="595494"/>
    <lineage>
        <taxon>Bacteria</taxon>
        <taxon>Pseudomonadati</taxon>
        <taxon>Pseudomonadota</taxon>
        <taxon>Gammaproteobacteria</taxon>
        <taxon>Aeromonadales</taxon>
        <taxon>Aeromonadaceae</taxon>
        <taxon>Tolumonas</taxon>
    </lineage>
</organism>
<comment type="catalytic activity">
    <reaction evidence="9 10">
        <text>(R)-pantoate + NADP(+) = 2-dehydropantoate + NADPH + H(+)</text>
        <dbReference type="Rhea" id="RHEA:16233"/>
        <dbReference type="ChEBI" id="CHEBI:11561"/>
        <dbReference type="ChEBI" id="CHEBI:15378"/>
        <dbReference type="ChEBI" id="CHEBI:15980"/>
        <dbReference type="ChEBI" id="CHEBI:57783"/>
        <dbReference type="ChEBI" id="CHEBI:58349"/>
        <dbReference type="EC" id="1.1.1.169"/>
    </reaction>
</comment>
<dbReference type="OrthoDB" id="6530772at2"/>
<evidence type="ECO:0000256" key="3">
    <source>
        <dbReference type="ARBA" id="ARBA00013014"/>
    </source>
</evidence>
<name>C4LBI7_TOLAT</name>
<evidence type="ECO:0000256" key="2">
    <source>
        <dbReference type="ARBA" id="ARBA00007870"/>
    </source>
</evidence>
<dbReference type="InterPro" id="IPR013752">
    <property type="entry name" value="KPA_reductase"/>
</dbReference>
<evidence type="ECO:0000259" key="12">
    <source>
        <dbReference type="Pfam" id="PF08546"/>
    </source>
</evidence>